<dbReference type="SUPFAM" id="SSF75217">
    <property type="entry name" value="alpha/beta knot"/>
    <property type="match status" value="1"/>
</dbReference>
<evidence type="ECO:0000256" key="7">
    <source>
        <dbReference type="PIRSR" id="PIRSR029256-1"/>
    </source>
</evidence>
<dbReference type="GO" id="GO:0003723">
    <property type="term" value="F:RNA binding"/>
    <property type="evidence" value="ECO:0007669"/>
    <property type="project" value="InterPro"/>
</dbReference>
<evidence type="ECO:0000313" key="9">
    <source>
        <dbReference type="EMBL" id="ACZ08464.1"/>
    </source>
</evidence>
<dbReference type="FunFam" id="3.40.1280.10:FF:000002">
    <property type="entry name" value="Peptidylprolyl isomerase"/>
    <property type="match status" value="1"/>
</dbReference>
<sequence length="153" mass="17631">MNIVLLNPEIPYNTGNIARTCVLTGTGLHLIKPLGFSLDEKQIRRAGLDYWKDVKLTVWDSLTELMESNKNAKFYFATTKTRQKYTDPVYREDDYIVFGPESRGVPEEILLENKENCITIPMLPKGRSLNLSNSAAIILYEALRQNEFRMRDI</sequence>
<dbReference type="STRING" id="526218.Sterm_1605"/>
<evidence type="ECO:0000256" key="3">
    <source>
        <dbReference type="ARBA" id="ARBA00022679"/>
    </source>
</evidence>
<evidence type="ECO:0000256" key="6">
    <source>
        <dbReference type="HAMAP-Rule" id="MF_01885"/>
    </source>
</evidence>
<dbReference type="GO" id="GO:0005737">
    <property type="term" value="C:cytoplasm"/>
    <property type="evidence" value="ECO:0007669"/>
    <property type="project" value="UniProtKB-SubCell"/>
</dbReference>
<dbReference type="InterPro" id="IPR001537">
    <property type="entry name" value="SpoU_MeTrfase"/>
</dbReference>
<comment type="catalytic activity">
    <reaction evidence="6">
        <text>cytidine(34) in tRNA + S-adenosyl-L-methionine = 2'-O-methylcytidine(34) in tRNA + S-adenosyl-L-homocysteine + H(+)</text>
        <dbReference type="Rhea" id="RHEA:43084"/>
        <dbReference type="Rhea" id="RHEA-COMP:10331"/>
        <dbReference type="Rhea" id="RHEA-COMP:10332"/>
        <dbReference type="ChEBI" id="CHEBI:15378"/>
        <dbReference type="ChEBI" id="CHEBI:57856"/>
        <dbReference type="ChEBI" id="CHEBI:59789"/>
        <dbReference type="ChEBI" id="CHEBI:74495"/>
        <dbReference type="ChEBI" id="CHEBI:82748"/>
        <dbReference type="EC" id="2.1.1.207"/>
    </reaction>
</comment>
<comment type="function">
    <text evidence="6">Could methylate the ribose at the nucleotide 34 wobble position in tRNA.</text>
</comment>
<feature type="binding site" evidence="6 7">
    <location>
        <position position="128"/>
    </location>
    <ligand>
        <name>S-adenosyl-L-methionine</name>
        <dbReference type="ChEBI" id="CHEBI:59789"/>
    </ligand>
</feature>
<dbReference type="InterPro" id="IPR016914">
    <property type="entry name" value="TrmL"/>
</dbReference>
<reference evidence="10" key="1">
    <citation type="submission" date="2009-09" db="EMBL/GenBank/DDBJ databases">
        <title>The complete chromosome of Sebaldella termitidis ATCC 33386.</title>
        <authorList>
            <consortium name="US DOE Joint Genome Institute (JGI-PGF)"/>
            <person name="Lucas S."/>
            <person name="Copeland A."/>
            <person name="Lapidus A."/>
            <person name="Glavina del Rio T."/>
            <person name="Dalin E."/>
            <person name="Tice H."/>
            <person name="Bruce D."/>
            <person name="Goodwin L."/>
            <person name="Pitluck S."/>
            <person name="Kyrpides N."/>
            <person name="Mavromatis K."/>
            <person name="Ivanova N."/>
            <person name="Mikhailova N."/>
            <person name="Sims D."/>
            <person name="Meincke L."/>
            <person name="Brettin T."/>
            <person name="Detter J.C."/>
            <person name="Han C."/>
            <person name="Larimer F."/>
            <person name="Land M."/>
            <person name="Hauser L."/>
            <person name="Markowitz V."/>
            <person name="Cheng J.F."/>
            <person name="Hugenholtz P."/>
            <person name="Woyke T."/>
            <person name="Wu D."/>
            <person name="Eisen J.A."/>
        </authorList>
    </citation>
    <scope>NUCLEOTIDE SEQUENCE [LARGE SCALE GENOMIC DNA]</scope>
    <source>
        <strain evidence="10">ATCC 33386 / NCTC 11300</strain>
    </source>
</reference>
<dbReference type="EC" id="2.1.1.207" evidence="6"/>
<dbReference type="GO" id="GO:0141102">
    <property type="term" value="F:tRNA (5-carboxymethylaminomethyluridine(34)-2'-O)-methyltransferase activity"/>
    <property type="evidence" value="ECO:0007669"/>
    <property type="project" value="RHEA"/>
</dbReference>
<protein>
    <recommendedName>
        <fullName evidence="6">Putative tRNA (cytidine(34)-2'-O)-methyltransferase</fullName>
        <ecNumber evidence="6">2.1.1.207</ecNumber>
    </recommendedName>
    <alternativeName>
        <fullName evidence="6">tRNA (cytidine/uridine-2'-O-)-methyltransferase</fullName>
    </alternativeName>
</protein>
<keyword evidence="2 6" id="KW-0489">Methyltransferase</keyword>
<dbReference type="EMBL" id="CP001739">
    <property type="protein sequence ID" value="ACZ08464.1"/>
    <property type="molecule type" value="Genomic_DNA"/>
</dbReference>
<dbReference type="PIRSF" id="PIRSF029256">
    <property type="entry name" value="SpoU_TrmH_prd"/>
    <property type="match status" value="1"/>
</dbReference>
<evidence type="ECO:0000256" key="5">
    <source>
        <dbReference type="ARBA" id="ARBA00022694"/>
    </source>
</evidence>
<evidence type="ECO:0000256" key="4">
    <source>
        <dbReference type="ARBA" id="ARBA00022691"/>
    </source>
</evidence>
<gene>
    <name evidence="9" type="ordered locus">Sterm_1605</name>
</gene>
<evidence type="ECO:0000256" key="2">
    <source>
        <dbReference type="ARBA" id="ARBA00022603"/>
    </source>
</evidence>
<dbReference type="GO" id="GO:0002130">
    <property type="term" value="P:wobble position ribose methylation"/>
    <property type="evidence" value="ECO:0007669"/>
    <property type="project" value="TreeGrafter"/>
</dbReference>
<comment type="caution">
    <text evidence="6">Lacks conserved residue(s) required for the propagation of feature annotation.</text>
</comment>
<comment type="catalytic activity">
    <reaction evidence="6">
        <text>5-carboxymethylaminomethyluridine(34) in tRNA(Leu) + S-adenosyl-L-methionine = 5-carboxymethylaminomethyl-2'-O-methyluridine(34) in tRNA(Leu) + S-adenosyl-L-homocysteine + H(+)</text>
        <dbReference type="Rhea" id="RHEA:43088"/>
        <dbReference type="Rhea" id="RHEA-COMP:10333"/>
        <dbReference type="Rhea" id="RHEA-COMP:10334"/>
        <dbReference type="ChEBI" id="CHEBI:15378"/>
        <dbReference type="ChEBI" id="CHEBI:57856"/>
        <dbReference type="ChEBI" id="CHEBI:59789"/>
        <dbReference type="ChEBI" id="CHEBI:74508"/>
        <dbReference type="ChEBI" id="CHEBI:74511"/>
        <dbReference type="EC" id="2.1.1.207"/>
    </reaction>
</comment>
<keyword evidence="10" id="KW-1185">Reference proteome</keyword>
<keyword evidence="4 6" id="KW-0949">S-adenosyl-L-methionine</keyword>
<evidence type="ECO:0000313" key="10">
    <source>
        <dbReference type="Proteomes" id="UP000000845"/>
    </source>
</evidence>
<dbReference type="InterPro" id="IPR029028">
    <property type="entry name" value="Alpha/beta_knot_MTases"/>
</dbReference>
<dbReference type="CDD" id="cd18094">
    <property type="entry name" value="SpoU-like_TrmL"/>
    <property type="match status" value="1"/>
</dbReference>
<dbReference type="KEGG" id="str:Sterm_1605"/>
<dbReference type="HAMAP" id="MF_01885">
    <property type="entry name" value="tRNA_methyltr_TrmL"/>
    <property type="match status" value="1"/>
</dbReference>
<name>D1AI80_SEBTE</name>
<keyword evidence="3 6" id="KW-0808">Transferase</keyword>
<organism evidence="9 10">
    <name type="scientific">Sebaldella termitidis (strain ATCC 33386 / NCTC 11300)</name>
    <dbReference type="NCBI Taxonomy" id="526218"/>
    <lineage>
        <taxon>Bacteria</taxon>
        <taxon>Fusobacteriati</taxon>
        <taxon>Fusobacteriota</taxon>
        <taxon>Fusobacteriia</taxon>
        <taxon>Fusobacteriales</taxon>
        <taxon>Leptotrichiaceae</taxon>
        <taxon>Sebaldella</taxon>
    </lineage>
</organism>
<accession>D1AI80</accession>
<feature type="binding site" evidence="6 7">
    <location>
        <position position="99"/>
    </location>
    <ligand>
        <name>S-adenosyl-L-methionine</name>
        <dbReference type="ChEBI" id="CHEBI:59789"/>
    </ligand>
</feature>
<feature type="domain" description="tRNA/rRNA methyltransferase SpoU type" evidence="8">
    <location>
        <begin position="2"/>
        <end position="140"/>
    </location>
</feature>
<reference evidence="9 10" key="2">
    <citation type="journal article" date="2010" name="Stand. Genomic Sci.">
        <title>Complete genome sequence of Sebaldella termitidis type strain (NCTC 11300).</title>
        <authorList>
            <person name="Harmon-Smith M."/>
            <person name="Celia L."/>
            <person name="Chertkov O."/>
            <person name="Lapidus A."/>
            <person name="Copeland A."/>
            <person name="Glavina Del Rio T."/>
            <person name="Nolan M."/>
            <person name="Lucas S."/>
            <person name="Tice H."/>
            <person name="Cheng J.F."/>
            <person name="Han C."/>
            <person name="Detter J.C."/>
            <person name="Bruce D."/>
            <person name="Goodwin L."/>
            <person name="Pitluck S."/>
            <person name="Pati A."/>
            <person name="Liolios K."/>
            <person name="Ivanova N."/>
            <person name="Mavromatis K."/>
            <person name="Mikhailova N."/>
            <person name="Chen A."/>
            <person name="Palaniappan K."/>
            <person name="Land M."/>
            <person name="Hauser L."/>
            <person name="Chang Y.J."/>
            <person name="Jeffries C.D."/>
            <person name="Brettin T."/>
            <person name="Goker M."/>
            <person name="Beck B."/>
            <person name="Bristow J."/>
            <person name="Eisen J.A."/>
            <person name="Markowitz V."/>
            <person name="Hugenholtz P."/>
            <person name="Kyrpides N.C."/>
            <person name="Klenk H.P."/>
            <person name="Chen F."/>
        </authorList>
    </citation>
    <scope>NUCLEOTIDE SEQUENCE [LARGE SCALE GENOMIC DNA]</scope>
    <source>
        <strain evidence="10">ATCC 33386 / NCTC 11300</strain>
    </source>
</reference>
<dbReference type="Gene3D" id="3.40.1280.10">
    <property type="match status" value="1"/>
</dbReference>
<dbReference type="InterPro" id="IPR029026">
    <property type="entry name" value="tRNA_m1G_MTases_N"/>
</dbReference>
<dbReference type="Proteomes" id="UP000000845">
    <property type="component" value="Chromosome"/>
</dbReference>
<keyword evidence="5 6" id="KW-0819">tRNA processing</keyword>
<comment type="subcellular location">
    <subcellularLocation>
        <location evidence="6">Cytoplasm</location>
    </subcellularLocation>
</comment>
<dbReference type="RefSeq" id="WP_012861060.1">
    <property type="nucleotide sequence ID" value="NC_013517.1"/>
</dbReference>
<dbReference type="GO" id="GO:0141098">
    <property type="term" value="F:tRNA (cytidine(34)-2'-O)-methyltransferase activity"/>
    <property type="evidence" value="ECO:0007669"/>
    <property type="project" value="RHEA"/>
</dbReference>
<keyword evidence="1 6" id="KW-0963">Cytoplasm</keyword>
<comment type="similarity">
    <text evidence="6">Belongs to the class IV-like SAM-binding methyltransferase superfamily. RNA methyltransferase TrmH family. TrmL subfamily.</text>
</comment>
<dbReference type="eggNOG" id="COG0219">
    <property type="taxonomic scope" value="Bacteria"/>
</dbReference>
<dbReference type="PANTHER" id="PTHR42971">
    <property type="entry name" value="TRNA (CYTIDINE(34)-2'-O)-METHYLTRANSFERASE"/>
    <property type="match status" value="1"/>
</dbReference>
<dbReference type="GO" id="GO:0042802">
    <property type="term" value="F:identical protein binding"/>
    <property type="evidence" value="ECO:0007669"/>
    <property type="project" value="UniProtKB-ARBA"/>
</dbReference>
<dbReference type="HOGENOM" id="CLU_110125_0_0_0"/>
<proteinExistence type="inferred from homology"/>
<feature type="binding site" evidence="6 7">
    <location>
        <position position="120"/>
    </location>
    <ligand>
        <name>S-adenosyl-L-methionine</name>
        <dbReference type="ChEBI" id="CHEBI:59789"/>
    </ligand>
</feature>
<dbReference type="AlphaFoldDB" id="D1AI80"/>
<dbReference type="PANTHER" id="PTHR42971:SF1">
    <property type="entry name" value="TRNA (CYTIDINE(34)-2'-O)-METHYLTRANSFERASE"/>
    <property type="match status" value="1"/>
</dbReference>
<evidence type="ECO:0000259" key="8">
    <source>
        <dbReference type="Pfam" id="PF00588"/>
    </source>
</evidence>
<dbReference type="Pfam" id="PF00588">
    <property type="entry name" value="SpoU_methylase"/>
    <property type="match status" value="1"/>
</dbReference>
<evidence type="ECO:0000256" key="1">
    <source>
        <dbReference type="ARBA" id="ARBA00022490"/>
    </source>
</evidence>